<reference evidence="1 2" key="1">
    <citation type="journal article" date="2020" name="ISME J.">
        <title>Uncovering the hidden diversity of litter-decomposition mechanisms in mushroom-forming fungi.</title>
        <authorList>
            <person name="Floudas D."/>
            <person name="Bentzer J."/>
            <person name="Ahren D."/>
            <person name="Johansson T."/>
            <person name="Persson P."/>
            <person name="Tunlid A."/>
        </authorList>
    </citation>
    <scope>NUCLEOTIDE SEQUENCE [LARGE SCALE GENOMIC DNA]</scope>
    <source>
        <strain evidence="1 2">CBS 101986</strain>
    </source>
</reference>
<keyword evidence="2" id="KW-1185">Reference proteome</keyword>
<comment type="caution">
    <text evidence="1">The sequence shown here is derived from an EMBL/GenBank/DDBJ whole genome shotgun (WGS) entry which is preliminary data.</text>
</comment>
<dbReference type="AlphaFoldDB" id="A0A8H5BEF6"/>
<organism evidence="1 2">
    <name type="scientific">Psilocybe cf. subviscida</name>
    <dbReference type="NCBI Taxonomy" id="2480587"/>
    <lineage>
        <taxon>Eukaryota</taxon>
        <taxon>Fungi</taxon>
        <taxon>Dikarya</taxon>
        <taxon>Basidiomycota</taxon>
        <taxon>Agaricomycotina</taxon>
        <taxon>Agaricomycetes</taxon>
        <taxon>Agaricomycetidae</taxon>
        <taxon>Agaricales</taxon>
        <taxon>Agaricineae</taxon>
        <taxon>Strophariaceae</taxon>
        <taxon>Psilocybe</taxon>
    </lineage>
</organism>
<sequence length="72" mass="7596">MEQDGKLDHTTNTSTTDPSAGRIMLTLCMLSDDVSDYRHAVITVPASYEAACAESLKSFAAFIPAGTEAASL</sequence>
<dbReference type="Proteomes" id="UP000567179">
    <property type="component" value="Unassembled WGS sequence"/>
</dbReference>
<protein>
    <submittedName>
        <fullName evidence="1">Uncharacterized protein</fullName>
    </submittedName>
</protein>
<proteinExistence type="predicted"/>
<name>A0A8H5BEF6_9AGAR</name>
<dbReference type="EMBL" id="JAACJJ010000028">
    <property type="protein sequence ID" value="KAF5320692.1"/>
    <property type="molecule type" value="Genomic_DNA"/>
</dbReference>
<accession>A0A8H5BEF6</accession>
<gene>
    <name evidence="1" type="ORF">D9619_002279</name>
</gene>
<evidence type="ECO:0000313" key="2">
    <source>
        <dbReference type="Proteomes" id="UP000567179"/>
    </source>
</evidence>
<dbReference type="OrthoDB" id="3063824at2759"/>
<evidence type="ECO:0000313" key="1">
    <source>
        <dbReference type="EMBL" id="KAF5320692.1"/>
    </source>
</evidence>